<comment type="caution">
    <text evidence="5">The sequence shown here is derived from an EMBL/GenBank/DDBJ whole genome shotgun (WGS) entry which is preliminary data.</text>
</comment>
<proteinExistence type="predicted"/>
<dbReference type="PANTHER" id="PTHR11738:SF186">
    <property type="entry name" value="OSTEOCLAST-ASSOCIATED IMMUNOGLOBULIN-LIKE RECEPTOR"/>
    <property type="match status" value="1"/>
</dbReference>
<dbReference type="STRING" id="333673.A0A3M0J457"/>
<dbReference type="GO" id="GO:0002764">
    <property type="term" value="P:immune response-regulating signaling pathway"/>
    <property type="evidence" value="ECO:0007669"/>
    <property type="project" value="TreeGrafter"/>
</dbReference>
<keyword evidence="6" id="KW-1185">Reference proteome</keyword>
<dbReference type="InterPro" id="IPR050412">
    <property type="entry name" value="Ig-like_Receptors_ImmuneReg"/>
</dbReference>
<dbReference type="EMBL" id="QRBI01000184">
    <property type="protein sequence ID" value="RMB95562.1"/>
    <property type="molecule type" value="Genomic_DNA"/>
</dbReference>
<evidence type="ECO:0000313" key="6">
    <source>
        <dbReference type="Proteomes" id="UP000269221"/>
    </source>
</evidence>
<dbReference type="PROSITE" id="PS50835">
    <property type="entry name" value="IG_LIKE"/>
    <property type="match status" value="1"/>
</dbReference>
<dbReference type="InterPro" id="IPR007110">
    <property type="entry name" value="Ig-like_dom"/>
</dbReference>
<dbReference type="Proteomes" id="UP000269221">
    <property type="component" value="Unassembled WGS sequence"/>
</dbReference>
<sequence length="153" mass="16725">MMGSVFLFFPGLERWGPFSSLLVASEILVLLAPHQSPLHFLIPSPVPTELRLPRPDLSVLPGHEVTAGAAVMFRCTSAQPSTGCYLYLEGQSRAQLLSGEQGDYNLSHVQKGDSGRYSCQCYTINASIEWSAVSNTLHLVVRGTPLPSRRKIV</sequence>
<dbReference type="Gene3D" id="2.60.40.10">
    <property type="entry name" value="Immunoglobulins"/>
    <property type="match status" value="1"/>
</dbReference>
<protein>
    <recommendedName>
        <fullName evidence="4">Ig-like domain-containing protein</fullName>
    </recommendedName>
</protein>
<dbReference type="OrthoDB" id="9808644at2759"/>
<dbReference type="SMART" id="SM00409">
    <property type="entry name" value="IG"/>
    <property type="match status" value="1"/>
</dbReference>
<organism evidence="5 6">
    <name type="scientific">Hirundo rustica rustica</name>
    <dbReference type="NCBI Taxonomy" id="333673"/>
    <lineage>
        <taxon>Eukaryota</taxon>
        <taxon>Metazoa</taxon>
        <taxon>Chordata</taxon>
        <taxon>Craniata</taxon>
        <taxon>Vertebrata</taxon>
        <taxon>Euteleostomi</taxon>
        <taxon>Archelosauria</taxon>
        <taxon>Archosauria</taxon>
        <taxon>Dinosauria</taxon>
        <taxon>Saurischia</taxon>
        <taxon>Theropoda</taxon>
        <taxon>Coelurosauria</taxon>
        <taxon>Aves</taxon>
        <taxon>Neognathae</taxon>
        <taxon>Neoaves</taxon>
        <taxon>Telluraves</taxon>
        <taxon>Australaves</taxon>
        <taxon>Passeriformes</taxon>
        <taxon>Sylvioidea</taxon>
        <taxon>Hirundinidae</taxon>
        <taxon>Hirundo</taxon>
    </lineage>
</organism>
<dbReference type="AlphaFoldDB" id="A0A3M0J457"/>
<reference evidence="5 6" key="1">
    <citation type="submission" date="2018-07" db="EMBL/GenBank/DDBJ databases">
        <title>A high quality draft genome assembly of the barn swallow (H. rustica rustica).</title>
        <authorList>
            <person name="Formenti G."/>
            <person name="Chiara M."/>
            <person name="Poveda L."/>
            <person name="Francoijs K.-J."/>
            <person name="Bonisoli-Alquati A."/>
            <person name="Canova L."/>
            <person name="Gianfranceschi L."/>
            <person name="Horner D.S."/>
            <person name="Saino N."/>
        </authorList>
    </citation>
    <scope>NUCLEOTIDE SEQUENCE [LARGE SCALE GENOMIC DNA]</scope>
    <source>
        <strain evidence="5">Chelidonia</strain>
        <tissue evidence="5">Blood</tissue>
    </source>
</reference>
<keyword evidence="3" id="KW-0393">Immunoglobulin domain</keyword>
<dbReference type="InterPro" id="IPR003599">
    <property type="entry name" value="Ig_sub"/>
</dbReference>
<evidence type="ECO:0000256" key="1">
    <source>
        <dbReference type="ARBA" id="ARBA00022729"/>
    </source>
</evidence>
<evidence type="ECO:0000313" key="5">
    <source>
        <dbReference type="EMBL" id="RMB95562.1"/>
    </source>
</evidence>
<evidence type="ECO:0000259" key="4">
    <source>
        <dbReference type="PROSITE" id="PS50835"/>
    </source>
</evidence>
<keyword evidence="1" id="KW-0732">Signal</keyword>
<gene>
    <name evidence="5" type="ORF">DUI87_27672</name>
</gene>
<feature type="domain" description="Ig-like" evidence="4">
    <location>
        <begin position="55"/>
        <end position="129"/>
    </location>
</feature>
<accession>A0A3M0J457</accession>
<dbReference type="InterPro" id="IPR036179">
    <property type="entry name" value="Ig-like_dom_sf"/>
</dbReference>
<dbReference type="InterPro" id="IPR013783">
    <property type="entry name" value="Ig-like_fold"/>
</dbReference>
<evidence type="ECO:0000256" key="2">
    <source>
        <dbReference type="ARBA" id="ARBA00023157"/>
    </source>
</evidence>
<keyword evidence="2" id="KW-1015">Disulfide bond</keyword>
<dbReference type="PANTHER" id="PTHR11738">
    <property type="entry name" value="MHC CLASS I NK CELL RECEPTOR"/>
    <property type="match status" value="1"/>
</dbReference>
<evidence type="ECO:0000256" key="3">
    <source>
        <dbReference type="ARBA" id="ARBA00023319"/>
    </source>
</evidence>
<dbReference type="SUPFAM" id="SSF48726">
    <property type="entry name" value="Immunoglobulin"/>
    <property type="match status" value="1"/>
</dbReference>
<name>A0A3M0J457_HIRRU</name>
<dbReference type="FunFam" id="2.60.40.10:FF:000049">
    <property type="entry name" value="Leukocyte immunoglobulin-like receptor subfamily B member 1"/>
    <property type="match status" value="1"/>
</dbReference>